<feature type="transmembrane region" description="Helical" evidence="2">
    <location>
        <begin position="2472"/>
        <end position="2491"/>
    </location>
</feature>
<keyword evidence="4" id="KW-1185">Reference proteome</keyword>
<keyword evidence="2" id="KW-1133">Transmembrane helix</keyword>
<sequence length="2899" mass="335712">MTRVDGVFQQSLQIDNNIIEYAVFKDQLIVMSQKDQSIRSWDISTNKLYPLCFFNQLRDNIDKIELVNVSNLVIISIGLYSEIFTISIQSHIIYPTFLPITSSQQFKIVYTAQETVQWFDNLIVRFLSNQIRITEIYSSAQYLISLNEFTQSQFICSSLSNFIQLKKLLNQNLMLAINKNSVQLTIIDQQSCKIQILPDLIIKFDLIYYNNLEYVIILTNSGIVILDQNFKTAQSFSLTKYQVIHMAQSLQIQNNYQIYILAIEQATSKQFVLQLQIQFTNSLASISQILTYNVGINDAKQLAYFPKTQDGNFASRLFILGIDYQSILLDQVDFSISLEKQEYLVQNFRLGLPQINGQIQSVLILEQSQLLIASNNLGNLYIWDFANIFNARLICGTLLPSSQNNQIVQFNTNDEQTIIILTQQNVFIFDTYSCTIVQQWNFNNNQYKGLQVSVQNNLAIILINNQLFIIQQNTNSLQPLDFQIPGIINLISYQQNNILIIQLNSNILINSKVDLTQFTVTQAKQISYPNDTIQLLRIKNYSPPNQTQLNALFEIILFMNSQTMYFLHDDLSQFSKVQGIQLSNAIDLNFVADPLDNGYVIGGLTSKKSTQYLYESYMVFKDTQLVLLAYQVSAMNQLFPPTKYYDQFAQSTIYRMKMGQSFGIIQAIGEFEFDVSRQANTFRNLLVANNILNAKLTLTKDQKYAVLGDNLGTVATKLIQLDYYSSIYQLDQQSINKGNFISKVYQSYILGVFLIIKNSVEIYDINTNLFINSINSQNYPDDTIIQYFVLEQYQKVIICKQFTIFIYDFSSQETIYFDSGSSIISNILLYNDPTNNSAIRIISYGQSVNQLDLNLKILKHLTMDFSVLNCQTTEDSLICKLQNKQLMIFSLSKNQVTYQFKPKYQNDYIFGVDELNQNLIVCSVDVNLYSTKGNFKQKLYTSLLQVTDLKFFGKRMIIVCQTYIQVLDRVTFASLATIIPGGGTGNIFKILYIEPYNHIIATSSLIRFGQAFIYSLDTFNLIQSLKQSYTQNNPLMICDLFFDYNQNYLVLFDFGGNFGIYDYSSGAYQSITFVLIKEFHYNPTYLPVGLNFNPSTNNLLLFSQIQIFQQNFAELLNKQTVHSLKQNNYFVELPQLNPQNDIKILILGSNSQFYLYSDFQFQYFSRIANSIDVVKDMILIKESQLLVLGLTSSFQIYDASIQPYQLSLNIQNQKSFKVVTGYQFRYFLAENLFYTIDKKIVHYNFQQQIELKVISLQNNQWLTCYKYLSSINYLVIGLNDGTVFVYQIASTLYTNFNLKQSQSIYNVVKFIIETQSYIFIATQQTIILQIDKTNINNSVKYDLSQFNNQNKKLTTFFADERVNNSTVQYTNRIYLSYLGEKLIRCIDISTLATNLAIKYLQFPNSSYNKIMLTDNQIIFYCTFQLNIHQRDNLQYIMSIRRQNIMDEIIDFRVFNNGTYYIIVYLLRFEFIKADFTQQTISLLDQITISNLLIAKTIFDSVSQQLRVIGVSQDTLFDQQYSLGYYNDQSILGYSQCSLNIQSISSLQMAQTIGLIKPPSVQQPSQLAISPILNQTYNNFYTIYLESNNLQEINFDITRDGQITIVPYSQNNLAQIEAASQYNSQIQIAPATFVNFNKKDILIKGFEFIFNQQSQQAQLLTFNNISQNIYFQSIQIKNQKLQDISFQFQNMTLVILNNLQIQNVTIQYNPNNINNSFFFFSNCSYVYIMNMVINNSTFVGELNSFVNAFGITNLEINNLQITNSNLDFFFISKKVDNFIINNVNIINCTQTKLISPAQQIYFFYAQRTLNLQINNIIYGNNSNIQFINSQKQLQSSDYTITLNSDTLSLSNANFYDNTNIIGNYQSTEQHLIQIYSTTVVIKSLTFLNNQGNVYVNQANNITFDSCNFTQNQNLNGGGIQLDTIYVSLKIIKSTFFQNRVTGSGGGIYISNQIKDFYIDDHTFITQNNALIGGGIRFFLNINNRYNGQFNNLYHKANINSNNALIYGQDIAQNLQSIRVKSVVYDPSGQNTQLPFLFQDQAELNQQEKQFYSGKLILQNIVSGSSFKISISVMDQIGDILFFDTTLLRDKVYPPDIMQELSSIYLKLDALNSSSQLVINGETYITPDQYNQTELAFNFREFQMTSSPLLSVSFNLDYSINQVDSKPIQIIAIFRQCVVGEIYKYFSPQIISCYQCPEGQFSLIQPSMKQNDSQTNEQDIQVCQKCPDSASFCKGKNIVIKDGYWRSSDSSSNIFYCLNQPSNCVSQIRSDVDQIQGCIKGNIGPLCEECDYFGEVWKGHQYSNSFTQRYDCSECSDTSYQIAFIIIMGIFFTLYFFFSTLMFMSSFMHTQTCYYLRRLNLFPISSNSIRDWSGFYLKILINYLQISSMLIYFKLNVFPSFFGDLGNLFQSPSNKINVTINCSIISIVKTRLQKVQAQQIIQLLTPLIFYFIIKFIFQICERLKKYNINNWHKFTLYNLIFAFFQPSSIQFFAQSLSCRQIGTNNYSQFDLLIDCDELRYNRFTQSFSITMILFWIITPLIILYKIKKSSKTLNNCIIRYKYGFYYSEFKQGYYYWEFVRSNLRISLVLLFTFLSGDNIYLVYIQIIFIMSAYIKLMLIYRPIQSNKLQQFEILSILVIIVNLILTALNHEYQYLFIESITYCIHICFISYIIVVIISYKVSSKLNAFGRLIRWIFKKILPHKFYQKFETKLEIKFSTYKKWKEIREMVPYIIGLKALEKAKEISNTINKTNAPSKSKKSLAQKQISQLACDLSRSFSPNFNQQNQDQAYYSPSHKEQEKNASQDFVIEQQNNDKSNQLQDQNTQKLKESNGNMSMSLSKIEFFSNLENVEKVTESQSQNDQSPYPQNFNKKRRLLPSQYQINAVNISTLDQKDRTKESNQ</sequence>
<feature type="compositionally biased region" description="Polar residues" evidence="1">
    <location>
        <begin position="2780"/>
        <end position="2789"/>
    </location>
</feature>
<evidence type="ECO:0000256" key="1">
    <source>
        <dbReference type="SAM" id="MobiDB-lite"/>
    </source>
</evidence>
<dbReference type="KEGG" id="tet:TTHERM_00346700"/>
<reference evidence="4" key="1">
    <citation type="journal article" date="2006" name="PLoS Biol.">
        <title>Macronuclear genome sequence of the ciliate Tetrahymena thermophila, a model eukaryote.</title>
        <authorList>
            <person name="Eisen J.A."/>
            <person name="Coyne R.S."/>
            <person name="Wu M."/>
            <person name="Wu D."/>
            <person name="Thiagarajan M."/>
            <person name="Wortman J.R."/>
            <person name="Badger J.H."/>
            <person name="Ren Q."/>
            <person name="Amedeo P."/>
            <person name="Jones K.M."/>
            <person name="Tallon L.J."/>
            <person name="Delcher A.L."/>
            <person name="Salzberg S.L."/>
            <person name="Silva J.C."/>
            <person name="Haas B.J."/>
            <person name="Majoros W.H."/>
            <person name="Farzad M."/>
            <person name="Carlton J.M."/>
            <person name="Smith R.K. Jr."/>
            <person name="Garg J."/>
            <person name="Pearlman R.E."/>
            <person name="Karrer K.M."/>
            <person name="Sun L."/>
            <person name="Manning G."/>
            <person name="Elde N.C."/>
            <person name="Turkewitz A.P."/>
            <person name="Asai D.J."/>
            <person name="Wilkes D.E."/>
            <person name="Wang Y."/>
            <person name="Cai H."/>
            <person name="Collins K."/>
            <person name="Stewart B.A."/>
            <person name="Lee S.R."/>
            <person name="Wilamowska K."/>
            <person name="Weinberg Z."/>
            <person name="Ruzzo W.L."/>
            <person name="Wloga D."/>
            <person name="Gaertig J."/>
            <person name="Frankel J."/>
            <person name="Tsao C.-C."/>
            <person name="Gorovsky M.A."/>
            <person name="Keeling P.J."/>
            <person name="Waller R.F."/>
            <person name="Patron N.J."/>
            <person name="Cherry J.M."/>
            <person name="Stover N.A."/>
            <person name="Krieger C.J."/>
            <person name="del Toro C."/>
            <person name="Ryder H.F."/>
            <person name="Williamson S.C."/>
            <person name="Barbeau R.A."/>
            <person name="Hamilton E.P."/>
            <person name="Orias E."/>
        </authorList>
    </citation>
    <scope>NUCLEOTIDE SEQUENCE [LARGE SCALE GENOMIC DNA]</scope>
    <source>
        <strain evidence="4">SB210</strain>
    </source>
</reference>
<dbReference type="PANTHER" id="PTHR11319:SF35">
    <property type="entry name" value="OUTER MEMBRANE PROTEIN PMPC-RELATED"/>
    <property type="match status" value="1"/>
</dbReference>
<dbReference type="PANTHER" id="PTHR11319">
    <property type="entry name" value="G PROTEIN-COUPLED RECEPTOR-RELATED"/>
    <property type="match status" value="1"/>
</dbReference>
<feature type="transmembrane region" description="Helical" evidence="2">
    <location>
        <begin position="2524"/>
        <end position="2542"/>
    </location>
</feature>
<evidence type="ECO:0000313" key="3">
    <source>
        <dbReference type="EMBL" id="EAR98272.2"/>
    </source>
</evidence>
<name>I7MF10_TETTS</name>
<feature type="transmembrane region" description="Helical" evidence="2">
    <location>
        <begin position="2652"/>
        <end position="2675"/>
    </location>
</feature>
<dbReference type="EMBL" id="GG662654">
    <property type="protein sequence ID" value="EAR98272.2"/>
    <property type="molecule type" value="Genomic_DNA"/>
</dbReference>
<dbReference type="GeneID" id="7835175"/>
<dbReference type="SUPFAM" id="SSF50978">
    <property type="entry name" value="WD40 repeat-like"/>
    <property type="match status" value="3"/>
</dbReference>
<gene>
    <name evidence="3" type="ORF">TTHERM_00346700</name>
</gene>
<proteinExistence type="predicted"/>
<dbReference type="RefSeq" id="XP_001018517.2">
    <property type="nucleotide sequence ID" value="XM_001018517.2"/>
</dbReference>
<dbReference type="InterPro" id="IPR011050">
    <property type="entry name" value="Pectin_lyase_fold/virulence"/>
</dbReference>
<dbReference type="OrthoDB" id="338325at2759"/>
<evidence type="ECO:0000313" key="4">
    <source>
        <dbReference type="Proteomes" id="UP000009168"/>
    </source>
</evidence>
<keyword evidence="2 3" id="KW-0812">Transmembrane</keyword>
<feature type="compositionally biased region" description="Basic and acidic residues" evidence="1">
    <location>
        <begin position="2889"/>
        <end position="2899"/>
    </location>
</feature>
<dbReference type="InterPro" id="IPR036322">
    <property type="entry name" value="WD40_repeat_dom_sf"/>
</dbReference>
<keyword evidence="2" id="KW-0472">Membrane</keyword>
<dbReference type="SMART" id="SM00710">
    <property type="entry name" value="PbH1"/>
    <property type="match status" value="4"/>
</dbReference>
<dbReference type="Proteomes" id="UP000009168">
    <property type="component" value="Unassembled WGS sequence"/>
</dbReference>
<feature type="transmembrane region" description="Helical" evidence="2">
    <location>
        <begin position="2629"/>
        <end position="2646"/>
    </location>
</feature>
<dbReference type="InterPro" id="IPR006626">
    <property type="entry name" value="PbH1"/>
</dbReference>
<feature type="region of interest" description="Disordered" evidence="1">
    <location>
        <begin position="2780"/>
        <end position="2799"/>
    </location>
</feature>
<protein>
    <submittedName>
        <fullName evidence="3">Transmembrane protein, putative</fullName>
    </submittedName>
</protein>
<accession>I7MF10</accession>
<feature type="compositionally biased region" description="Polar residues" evidence="1">
    <location>
        <begin position="2876"/>
        <end position="2888"/>
    </location>
</feature>
<feature type="transmembrane region" description="Helical" evidence="2">
    <location>
        <begin position="2373"/>
        <end position="2391"/>
    </location>
</feature>
<feature type="compositionally biased region" description="Polar residues" evidence="1">
    <location>
        <begin position="2853"/>
        <end position="2867"/>
    </location>
</feature>
<feature type="transmembrane region" description="Helical" evidence="2">
    <location>
        <begin position="2434"/>
        <end position="2451"/>
    </location>
</feature>
<feature type="region of interest" description="Disordered" evidence="1">
    <location>
        <begin position="2850"/>
        <end position="2899"/>
    </location>
</feature>
<dbReference type="InParanoid" id="I7MF10"/>
<feature type="transmembrane region" description="Helical" evidence="2">
    <location>
        <begin position="2317"/>
        <end position="2336"/>
    </location>
</feature>
<dbReference type="SUPFAM" id="SSF51126">
    <property type="entry name" value="Pectin lyase-like"/>
    <property type="match status" value="1"/>
</dbReference>
<evidence type="ECO:0000256" key="2">
    <source>
        <dbReference type="SAM" id="Phobius"/>
    </source>
</evidence>
<organism evidence="3 4">
    <name type="scientific">Tetrahymena thermophila (strain SB210)</name>
    <dbReference type="NCBI Taxonomy" id="312017"/>
    <lineage>
        <taxon>Eukaryota</taxon>
        <taxon>Sar</taxon>
        <taxon>Alveolata</taxon>
        <taxon>Ciliophora</taxon>
        <taxon>Intramacronucleata</taxon>
        <taxon>Oligohymenophorea</taxon>
        <taxon>Hymenostomatida</taxon>
        <taxon>Tetrahymenina</taxon>
        <taxon>Tetrahymenidae</taxon>
        <taxon>Tetrahymena</taxon>
    </lineage>
</organism>
<dbReference type="InterPro" id="IPR011047">
    <property type="entry name" value="Quinoprotein_ADH-like_sf"/>
</dbReference>
<dbReference type="SUPFAM" id="SSF50998">
    <property type="entry name" value="Quinoprotein alcohol dehydrogenase-like"/>
    <property type="match status" value="1"/>
</dbReference>